<name>A0A4R6RWA7_LABRH</name>
<feature type="chain" id="PRO_5039399416" evidence="3">
    <location>
        <begin position="20"/>
        <end position="445"/>
    </location>
</feature>
<organism evidence="4 5">
    <name type="scientific">Labedaea rhizosphaerae</name>
    <dbReference type="NCBI Taxonomy" id="598644"/>
    <lineage>
        <taxon>Bacteria</taxon>
        <taxon>Bacillati</taxon>
        <taxon>Actinomycetota</taxon>
        <taxon>Actinomycetes</taxon>
        <taxon>Pseudonocardiales</taxon>
        <taxon>Pseudonocardiaceae</taxon>
        <taxon>Labedaea</taxon>
    </lineage>
</organism>
<evidence type="ECO:0000256" key="2">
    <source>
        <dbReference type="ARBA" id="ARBA00022448"/>
    </source>
</evidence>
<evidence type="ECO:0000313" key="5">
    <source>
        <dbReference type="Proteomes" id="UP000295444"/>
    </source>
</evidence>
<dbReference type="OrthoDB" id="8663148at2"/>
<dbReference type="RefSeq" id="WP_133854118.1">
    <property type="nucleotide sequence ID" value="NZ_SNXZ01000010.1"/>
</dbReference>
<dbReference type="Gene3D" id="3.40.190.10">
    <property type="entry name" value="Periplasmic binding protein-like II"/>
    <property type="match status" value="2"/>
</dbReference>
<proteinExistence type="inferred from homology"/>
<comment type="similarity">
    <text evidence="1">Belongs to the bacterial solute-binding protein 1 family.</text>
</comment>
<evidence type="ECO:0000256" key="1">
    <source>
        <dbReference type="ARBA" id="ARBA00008520"/>
    </source>
</evidence>
<evidence type="ECO:0000256" key="3">
    <source>
        <dbReference type="SAM" id="SignalP"/>
    </source>
</evidence>
<dbReference type="SUPFAM" id="SSF53850">
    <property type="entry name" value="Periplasmic binding protein-like II"/>
    <property type="match status" value="1"/>
</dbReference>
<dbReference type="AlphaFoldDB" id="A0A4R6RWA7"/>
<keyword evidence="5" id="KW-1185">Reference proteome</keyword>
<dbReference type="InterPro" id="IPR050490">
    <property type="entry name" value="Bact_solute-bd_prot1"/>
</dbReference>
<dbReference type="EMBL" id="SNXZ01000010">
    <property type="protein sequence ID" value="TDP90605.1"/>
    <property type="molecule type" value="Genomic_DNA"/>
</dbReference>
<comment type="caution">
    <text evidence="4">The sequence shown here is derived from an EMBL/GenBank/DDBJ whole genome shotgun (WGS) entry which is preliminary data.</text>
</comment>
<evidence type="ECO:0000313" key="4">
    <source>
        <dbReference type="EMBL" id="TDP90605.1"/>
    </source>
</evidence>
<gene>
    <name evidence="4" type="ORF">EV186_110146</name>
</gene>
<dbReference type="PROSITE" id="PS51257">
    <property type="entry name" value="PROKAR_LIPOPROTEIN"/>
    <property type="match status" value="1"/>
</dbReference>
<keyword evidence="3" id="KW-0732">Signal</keyword>
<dbReference type="PANTHER" id="PTHR43649">
    <property type="entry name" value="ARABINOSE-BINDING PROTEIN-RELATED"/>
    <property type="match status" value="1"/>
</dbReference>
<reference evidence="4 5" key="1">
    <citation type="submission" date="2019-03" db="EMBL/GenBank/DDBJ databases">
        <title>Genomic Encyclopedia of Type Strains, Phase IV (KMG-IV): sequencing the most valuable type-strain genomes for metagenomic binning, comparative biology and taxonomic classification.</title>
        <authorList>
            <person name="Goeker M."/>
        </authorList>
    </citation>
    <scope>NUCLEOTIDE SEQUENCE [LARGE SCALE GENOMIC DNA]</scope>
    <source>
        <strain evidence="4 5">DSM 45361</strain>
    </source>
</reference>
<keyword evidence="2" id="KW-0813">Transport</keyword>
<dbReference type="PANTHER" id="PTHR43649:SF29">
    <property type="entry name" value="OSMOPROTECTIVE COMPOUNDS-BINDING PROTEIN GGTB"/>
    <property type="match status" value="1"/>
</dbReference>
<dbReference type="Proteomes" id="UP000295444">
    <property type="component" value="Unassembled WGS sequence"/>
</dbReference>
<feature type="signal peptide" evidence="3">
    <location>
        <begin position="1"/>
        <end position="19"/>
    </location>
</feature>
<protein>
    <submittedName>
        <fullName evidence="4">Carbohydrate ABC transporter substrate-binding protein (CUT1 family)</fullName>
    </submittedName>
</protein>
<sequence>MRKLLGLTATLAAVALAAAGCGGSDDAGSGGSKPGTQASDYGNFAGQNLDVLGVWSGDEQKAFQKVLDAFQQKTGAKVNYTSAGDNLPTVLQTRVSGKNPPNVAFLAQPGLIQQFAKAGNLVPLGPDVVKTMDANMSGEWKNLGSVDGKPYAVYYKAANKSTVWYNATQLEPQGFQAPATWADMMSTGKALADAGITPFAVGGADGWTLTDWFENIYLQTAGPENYDKLAKHEIKWTDPTVKTALQTLQQLFGQDTLMAGGHNGALQTDFPTSVTDVFGGKNKAAIVYEGDFVTGNIKDSTKAVVGKDAKFFPFPTVAPSTKPSVVSGGDAAVAMKDTPATQALMKFIASPEAASIWAKQGGFLSPNKNVPATDYPDETTKNLAKQLIDAGDNFRFDMSDQAPTQFGATKGQGEWKDLQDFLANPKDIDGAMKRLEADAAKAYKS</sequence>
<accession>A0A4R6RWA7</accession>